<keyword evidence="6" id="KW-1185">Reference proteome</keyword>
<reference evidence="4" key="2">
    <citation type="submission" date="2020-08" db="EMBL/GenBank/DDBJ databases">
        <authorList>
            <person name="Kikuchi T."/>
        </authorList>
    </citation>
    <scope>NUCLEOTIDE SEQUENCE</scope>
    <source>
        <strain evidence="3">Ka4C1</strain>
    </source>
</reference>
<dbReference type="SMR" id="A0A1I7SJF9"/>
<reference evidence="7" key="1">
    <citation type="submission" date="2016-11" db="UniProtKB">
        <authorList>
            <consortium name="WormBaseParasite"/>
        </authorList>
    </citation>
    <scope>IDENTIFICATION</scope>
</reference>
<evidence type="ECO:0000313" key="7">
    <source>
        <dbReference type="WBParaSite" id="BXY_1318300.1"/>
    </source>
</evidence>
<sequence>MSHLQTFSLLACIFVLASAGIEEYEEMSGSLDGSAEAIEEALSPEKLKPLEGCTVNGKVYKDGETFLSNGNFIKRCRVVDLGFRTEIVACVLRKMKKRLGVGRSATYGGFKYSCKKSGDGIVTLEAVYQGSGRGPQNEYD</sequence>
<accession>A0A1I7SJF9</accession>
<keyword evidence="1" id="KW-0732">Signal</keyword>
<proteinExistence type="predicted"/>
<gene>
    <name evidence="3" type="ORF">BXYJ_LOCUS11180</name>
</gene>
<organism evidence="5 7">
    <name type="scientific">Bursaphelenchus xylophilus</name>
    <name type="common">Pinewood nematode worm</name>
    <name type="synonym">Aphelenchoides xylophilus</name>
    <dbReference type="NCBI Taxonomy" id="6326"/>
    <lineage>
        <taxon>Eukaryota</taxon>
        <taxon>Metazoa</taxon>
        <taxon>Ecdysozoa</taxon>
        <taxon>Nematoda</taxon>
        <taxon>Chromadorea</taxon>
        <taxon>Rhabditida</taxon>
        <taxon>Tylenchina</taxon>
        <taxon>Tylenchomorpha</taxon>
        <taxon>Aphelenchoidea</taxon>
        <taxon>Aphelenchoididae</taxon>
        <taxon>Bursaphelenchus</taxon>
    </lineage>
</organism>
<evidence type="ECO:0000313" key="4">
    <source>
        <dbReference type="EMBL" id="CAG9121917.1"/>
    </source>
</evidence>
<name>A0A1I7SJF9_BURXY</name>
<dbReference type="Proteomes" id="UP000582659">
    <property type="component" value="Unassembled WGS sequence"/>
</dbReference>
<dbReference type="Proteomes" id="UP000095284">
    <property type="component" value="Unplaced"/>
</dbReference>
<dbReference type="AlphaFoldDB" id="A0A1I7SJF9"/>
<feature type="signal peptide" evidence="1">
    <location>
        <begin position="1"/>
        <end position="19"/>
    </location>
</feature>
<dbReference type="WBParaSite" id="BXY_1318300.1">
    <property type="protein sequence ID" value="BXY_1318300.1"/>
    <property type="gene ID" value="BXY_1318300"/>
</dbReference>
<dbReference type="OrthoDB" id="5846929at2759"/>
<protein>
    <submittedName>
        <fullName evidence="3">(pine wood nematode) hypothetical protein</fullName>
    </submittedName>
</protein>
<dbReference type="Pfam" id="PF23003">
    <property type="entry name" value="Fn1_2"/>
    <property type="match status" value="1"/>
</dbReference>
<evidence type="ECO:0000313" key="3">
    <source>
        <dbReference type="EMBL" id="CAD5230836.1"/>
    </source>
</evidence>
<evidence type="ECO:0000259" key="2">
    <source>
        <dbReference type="Pfam" id="PF23003"/>
    </source>
</evidence>
<dbReference type="EMBL" id="CAJFDI010000005">
    <property type="protein sequence ID" value="CAD5230836.1"/>
    <property type="molecule type" value="Genomic_DNA"/>
</dbReference>
<dbReference type="Proteomes" id="UP000659654">
    <property type="component" value="Unassembled WGS sequence"/>
</dbReference>
<evidence type="ECO:0000313" key="5">
    <source>
        <dbReference type="Proteomes" id="UP000095284"/>
    </source>
</evidence>
<evidence type="ECO:0000313" key="6">
    <source>
        <dbReference type="Proteomes" id="UP000659654"/>
    </source>
</evidence>
<feature type="chain" id="PRO_5035399858" evidence="1">
    <location>
        <begin position="20"/>
        <end position="140"/>
    </location>
</feature>
<dbReference type="EMBL" id="CAJFCV020000005">
    <property type="protein sequence ID" value="CAG9121917.1"/>
    <property type="molecule type" value="Genomic_DNA"/>
</dbReference>
<dbReference type="InterPro" id="IPR055119">
    <property type="entry name" value="Mig18_Fn1"/>
</dbReference>
<evidence type="ECO:0000256" key="1">
    <source>
        <dbReference type="SAM" id="SignalP"/>
    </source>
</evidence>
<feature type="domain" description="Abnormal cell migration protein 18-like fibronectin type I" evidence="2">
    <location>
        <begin position="52"/>
        <end position="120"/>
    </location>
</feature>